<evidence type="ECO:0000256" key="1">
    <source>
        <dbReference type="ARBA" id="ARBA00001933"/>
    </source>
</evidence>
<dbReference type="PANTHER" id="PTHR11879">
    <property type="entry name" value="ASPARTATE AMINOTRANSFERASE"/>
    <property type="match status" value="1"/>
</dbReference>
<dbReference type="EMBL" id="LT907988">
    <property type="protein sequence ID" value="SOE52178.1"/>
    <property type="molecule type" value="Genomic_DNA"/>
</dbReference>
<reference evidence="9 11" key="1">
    <citation type="submission" date="2016-06" db="EMBL/GenBank/DDBJ databases">
        <authorList>
            <person name="Kjaerup R.B."/>
            <person name="Dalgaard T.S."/>
            <person name="Juul-Madsen H.R."/>
        </authorList>
    </citation>
    <scope>NUCLEOTIDE SEQUENCE [LARGE SCALE GENOMIC DNA]</scope>
    <source>
        <strain evidence="9">Orrdi1</strain>
    </source>
</reference>
<reference evidence="10 11" key="2">
    <citation type="submission" date="2017-08" db="EMBL/GenBank/DDBJ databases">
        <authorList>
            <person name="de Groot N.N."/>
        </authorList>
    </citation>
    <scope>NUCLEOTIDE SEQUENCE [LARGE SCALE GENOMIC DNA]</scope>
    <source>
        <strain evidence="10">Orrdi1</strain>
    </source>
</reference>
<proteinExistence type="inferred from homology"/>
<evidence type="ECO:0000259" key="8">
    <source>
        <dbReference type="Pfam" id="PF00155"/>
    </source>
</evidence>
<dbReference type="CDD" id="cd00609">
    <property type="entry name" value="AAT_like"/>
    <property type="match status" value="1"/>
</dbReference>
<feature type="domain" description="Aminotransferase class I/classII large" evidence="8">
    <location>
        <begin position="30"/>
        <end position="395"/>
    </location>
</feature>
<dbReference type="SUPFAM" id="SSF53383">
    <property type="entry name" value="PLP-dependent transferases"/>
    <property type="match status" value="1"/>
</dbReference>
<dbReference type="GO" id="GO:0030170">
    <property type="term" value="F:pyridoxal phosphate binding"/>
    <property type="evidence" value="ECO:0007669"/>
    <property type="project" value="InterPro"/>
</dbReference>
<keyword evidence="6" id="KW-0663">Pyridoxal phosphate</keyword>
<dbReference type="RefSeq" id="WP_067754047.1">
    <property type="nucleotide sequence ID" value="NZ_LT907988.1"/>
</dbReference>
<dbReference type="EMBL" id="FLRC01000022">
    <property type="protein sequence ID" value="SBT25666.1"/>
    <property type="molecule type" value="Genomic_DNA"/>
</dbReference>
<dbReference type="Gene3D" id="3.40.640.10">
    <property type="entry name" value="Type I PLP-dependent aspartate aminotransferase-like (Major domain)"/>
    <property type="match status" value="1"/>
</dbReference>
<evidence type="ECO:0000256" key="5">
    <source>
        <dbReference type="ARBA" id="ARBA00022679"/>
    </source>
</evidence>
<evidence type="ECO:0000256" key="2">
    <source>
        <dbReference type="ARBA" id="ARBA00007441"/>
    </source>
</evidence>
<dbReference type="PANTHER" id="PTHR11879:SF37">
    <property type="entry name" value="AROMATIC-AMINO-ACID AMINOTRANSFERASE"/>
    <property type="match status" value="1"/>
</dbReference>
<dbReference type="GO" id="GO:0005829">
    <property type="term" value="C:cytosol"/>
    <property type="evidence" value="ECO:0007669"/>
    <property type="project" value="TreeGrafter"/>
</dbReference>
<dbReference type="PROSITE" id="PS00105">
    <property type="entry name" value="AA_TRANSFER_CLASS_1"/>
    <property type="match status" value="1"/>
</dbReference>
<comment type="cofactor">
    <cofactor evidence="1 7">
        <name>pyridoxal 5'-phosphate</name>
        <dbReference type="ChEBI" id="CHEBI:597326"/>
    </cofactor>
</comment>
<evidence type="ECO:0000256" key="3">
    <source>
        <dbReference type="ARBA" id="ARBA00011738"/>
    </source>
</evidence>
<dbReference type="InterPro" id="IPR015422">
    <property type="entry name" value="PyrdxlP-dep_Trfase_small"/>
</dbReference>
<dbReference type="GO" id="GO:0042802">
    <property type="term" value="F:identical protein binding"/>
    <property type="evidence" value="ECO:0007669"/>
    <property type="project" value="TreeGrafter"/>
</dbReference>
<dbReference type="FunFam" id="3.40.640.10:FF:000066">
    <property type="entry name" value="Aspartate aminotransferase"/>
    <property type="match status" value="1"/>
</dbReference>
<accession>A0A1C3K2D4</accession>
<dbReference type="GO" id="GO:0004838">
    <property type="term" value="F:L-tyrosine-2-oxoglutarate transaminase activity"/>
    <property type="evidence" value="ECO:0007669"/>
    <property type="project" value="TreeGrafter"/>
</dbReference>
<dbReference type="NCBIfam" id="NF006719">
    <property type="entry name" value="PRK09257.1"/>
    <property type="match status" value="1"/>
</dbReference>
<dbReference type="InterPro" id="IPR015421">
    <property type="entry name" value="PyrdxlP-dep_Trfase_major"/>
</dbReference>
<evidence type="ECO:0000313" key="10">
    <source>
        <dbReference type="EMBL" id="SOE52178.1"/>
    </source>
</evidence>
<sequence>MTSLFQSAPSAPLDPIMRLFEAFHQETRPDKINLVVGVYTDAQGRVPVLRAVQEAERAWIDQARPKQYRPIEGTAGFRSGVQRLLFGENTAVLQAKRAATLQSVGGTGALKIGADVLKQLLPDAIVAVSDPSWENHRALFEAAGFTVRSYPYYDATRQDVRADAMLDALRGLPRGSIVVLHACCHNPTGNDLDPAQWRAVVDACVQGGLVPFVDMAYQGFGDGLEEDALAARLFAEAGVDFLVASSFSKSFSLYGERIGALTLVSSDPGTIGRAEALAKRLVRTNYSNPPTHGAAIVEAVLQTPALYDAWTEELAGMRHRIHDMRTRLVQALDAQDLGRGFSAITRQKGMFSYSGLTPTQAEALRARHGIYALDTGRICVAALNPGNLPRVVDAIADVVRG</sequence>
<protein>
    <recommendedName>
        <fullName evidence="7">Aminotransferase</fullName>
        <ecNumber evidence="7">2.6.1.-</ecNumber>
    </recommendedName>
</protein>
<dbReference type="Proteomes" id="UP000078558">
    <property type="component" value="Chromosome I"/>
</dbReference>
<evidence type="ECO:0000256" key="7">
    <source>
        <dbReference type="RuleBase" id="RU000481"/>
    </source>
</evidence>
<gene>
    <name evidence="9" type="ORF">ODI_01293</name>
    <name evidence="10" type="ORF">ODI_R3974</name>
</gene>
<evidence type="ECO:0000313" key="9">
    <source>
        <dbReference type="EMBL" id="SBT25666.1"/>
    </source>
</evidence>
<dbReference type="KEGG" id="odi:ODI_R3974"/>
<dbReference type="InterPro" id="IPR004838">
    <property type="entry name" value="NHTrfase_class1_PyrdxlP-BS"/>
</dbReference>
<dbReference type="InterPro" id="IPR015424">
    <property type="entry name" value="PyrdxlP-dep_Trfase"/>
</dbReference>
<evidence type="ECO:0000256" key="6">
    <source>
        <dbReference type="ARBA" id="ARBA00022898"/>
    </source>
</evidence>
<dbReference type="STRING" id="1851544.ODI_01293"/>
<evidence type="ECO:0000313" key="11">
    <source>
        <dbReference type="Proteomes" id="UP000078558"/>
    </source>
</evidence>
<dbReference type="InterPro" id="IPR000796">
    <property type="entry name" value="Asp_trans"/>
</dbReference>
<name>A0A1C3K2D4_9BURK</name>
<dbReference type="Pfam" id="PF00155">
    <property type="entry name" value="Aminotran_1_2"/>
    <property type="match status" value="1"/>
</dbReference>
<dbReference type="Gene3D" id="3.90.1150.10">
    <property type="entry name" value="Aspartate Aminotransferase, domain 1"/>
    <property type="match status" value="1"/>
</dbReference>
<dbReference type="PRINTS" id="PR00799">
    <property type="entry name" value="TRANSAMINASE"/>
</dbReference>
<keyword evidence="4 7" id="KW-0032">Aminotransferase</keyword>
<dbReference type="AlphaFoldDB" id="A0A1C3K2D4"/>
<organism evidence="9 11">
    <name type="scientific">Orrella dioscoreae</name>
    <dbReference type="NCBI Taxonomy" id="1851544"/>
    <lineage>
        <taxon>Bacteria</taxon>
        <taxon>Pseudomonadati</taxon>
        <taxon>Pseudomonadota</taxon>
        <taxon>Betaproteobacteria</taxon>
        <taxon>Burkholderiales</taxon>
        <taxon>Alcaligenaceae</taxon>
        <taxon>Orrella</taxon>
    </lineage>
</organism>
<dbReference type="GO" id="GO:0033585">
    <property type="term" value="P:L-phenylalanine biosynthetic process from chorismate via phenylpyruvate"/>
    <property type="evidence" value="ECO:0007669"/>
    <property type="project" value="TreeGrafter"/>
</dbReference>
<dbReference type="InterPro" id="IPR004839">
    <property type="entry name" value="Aminotransferase_I/II_large"/>
</dbReference>
<evidence type="ECO:0000256" key="4">
    <source>
        <dbReference type="ARBA" id="ARBA00022576"/>
    </source>
</evidence>
<dbReference type="OrthoDB" id="9766445at2"/>
<dbReference type="EC" id="2.6.1.-" evidence="7"/>
<comment type="subunit">
    <text evidence="3">Homodimer.</text>
</comment>
<comment type="similarity">
    <text evidence="2 7">Belongs to the class-I pyridoxal-phosphate-dependent aminotransferase family.</text>
</comment>
<keyword evidence="11" id="KW-1185">Reference proteome</keyword>
<keyword evidence="5 7" id="KW-0808">Transferase</keyword>